<dbReference type="VEuPathDB" id="FungiDB:SPRG_04536"/>
<feature type="transmembrane region" description="Helical" evidence="3">
    <location>
        <begin position="213"/>
        <end position="233"/>
    </location>
</feature>
<dbReference type="NCBIfam" id="TIGR00797">
    <property type="entry name" value="matE"/>
    <property type="match status" value="1"/>
</dbReference>
<dbReference type="STRING" id="695850.A0A067CN24"/>
<dbReference type="Proteomes" id="UP000030745">
    <property type="component" value="Unassembled WGS sequence"/>
</dbReference>
<organism evidence="4 5">
    <name type="scientific">Saprolegnia parasitica (strain CBS 223.65)</name>
    <dbReference type="NCBI Taxonomy" id="695850"/>
    <lineage>
        <taxon>Eukaryota</taxon>
        <taxon>Sar</taxon>
        <taxon>Stramenopiles</taxon>
        <taxon>Oomycota</taxon>
        <taxon>Saprolegniomycetes</taxon>
        <taxon>Saprolegniales</taxon>
        <taxon>Saprolegniaceae</taxon>
        <taxon>Saprolegnia</taxon>
    </lineage>
</organism>
<dbReference type="RefSeq" id="XP_012198846.1">
    <property type="nucleotide sequence ID" value="XM_012343456.1"/>
</dbReference>
<sequence length="526" mass="57902">MTTMAKEADPLLVKKADTDVFDARKEFITLASMAVQVSLASVARIALVSIDSAFLGHLGTQALAASSLASIWTAVPLFTVWSIASSLVTLCGQAWGAKNSQLVGIWLQFAVLVVTVLMVPVFIWYWCLGYIMQFATSDPEIIELGTRFARILAFSIWPSLLYACMRQYFQAMGIVFPITIVGCVSIALTIAANYVLIYGYAGWGGLGFDGSPLATVLASWFQPISLYLYCFVYKKYHLQAWGGWRFEELTRDRLLIFMRMATPLALNNLVVNMAQSCMSLIAAKLGSESIAANAVMSTLWSLVWALFWGFGCATQARVANHLGAGHPISAQKISLMGFTCTLLTGVVLAASVFLLRHEIFRLYTSDSELLGMCILVLPLFLLGFTLESLEMSIQAMLNGMGQTHIATYVSFFASWFVQLPVCYLLAIALDWGFVGIWYGTCITEIFKLTIFGIKYLGIDWNDMALQALQSMEVKEDDDSTEELNAMDFNLPVGYVLSSPASAVLSSSATPRRRRGSTHSYHDVNEA</sequence>
<dbReference type="AlphaFoldDB" id="A0A067CN24"/>
<evidence type="ECO:0000256" key="1">
    <source>
        <dbReference type="ARBA" id="ARBA00010199"/>
    </source>
</evidence>
<reference evidence="4 5" key="1">
    <citation type="journal article" date="2013" name="PLoS Genet.">
        <title>Distinctive expansion of potential virulence genes in the genome of the oomycete fish pathogen Saprolegnia parasitica.</title>
        <authorList>
            <person name="Jiang R.H."/>
            <person name="de Bruijn I."/>
            <person name="Haas B.J."/>
            <person name="Belmonte R."/>
            <person name="Lobach L."/>
            <person name="Christie J."/>
            <person name="van den Ackerveken G."/>
            <person name="Bottin A."/>
            <person name="Bulone V."/>
            <person name="Diaz-Moreno S.M."/>
            <person name="Dumas B."/>
            <person name="Fan L."/>
            <person name="Gaulin E."/>
            <person name="Govers F."/>
            <person name="Grenville-Briggs L.J."/>
            <person name="Horner N.R."/>
            <person name="Levin J.Z."/>
            <person name="Mammella M."/>
            <person name="Meijer H.J."/>
            <person name="Morris P."/>
            <person name="Nusbaum C."/>
            <person name="Oome S."/>
            <person name="Phillips A.J."/>
            <person name="van Rooyen D."/>
            <person name="Rzeszutek E."/>
            <person name="Saraiva M."/>
            <person name="Secombes C.J."/>
            <person name="Seidl M.F."/>
            <person name="Snel B."/>
            <person name="Stassen J.H."/>
            <person name="Sykes S."/>
            <person name="Tripathy S."/>
            <person name="van den Berg H."/>
            <person name="Vega-Arreguin J.C."/>
            <person name="Wawra S."/>
            <person name="Young S.K."/>
            <person name="Zeng Q."/>
            <person name="Dieguez-Uribeondo J."/>
            <person name="Russ C."/>
            <person name="Tyler B.M."/>
            <person name="van West P."/>
        </authorList>
    </citation>
    <scope>NUCLEOTIDE SEQUENCE [LARGE SCALE GENOMIC DNA]</scope>
    <source>
        <strain evidence="4 5">CBS 223.65</strain>
    </source>
</reference>
<feature type="transmembrane region" description="Helical" evidence="3">
    <location>
        <begin position="27"/>
        <end position="47"/>
    </location>
</feature>
<evidence type="ECO:0008006" key="6">
    <source>
        <dbReference type="Google" id="ProtNLM"/>
    </source>
</evidence>
<evidence type="ECO:0000313" key="5">
    <source>
        <dbReference type="Proteomes" id="UP000030745"/>
    </source>
</evidence>
<protein>
    <recommendedName>
        <fullName evidence="6">MATE efflux family protein</fullName>
    </recommendedName>
</protein>
<dbReference type="PANTHER" id="PTHR11206">
    <property type="entry name" value="MULTIDRUG RESISTANCE PROTEIN"/>
    <property type="match status" value="1"/>
</dbReference>
<feature type="transmembrane region" description="Helical" evidence="3">
    <location>
        <begin position="335"/>
        <end position="357"/>
    </location>
</feature>
<dbReference type="GO" id="GO:0015297">
    <property type="term" value="F:antiporter activity"/>
    <property type="evidence" value="ECO:0007669"/>
    <property type="project" value="InterPro"/>
</dbReference>
<dbReference type="EMBL" id="KK583201">
    <property type="protein sequence ID" value="KDO30635.1"/>
    <property type="molecule type" value="Genomic_DNA"/>
</dbReference>
<feature type="transmembrane region" description="Helical" evidence="3">
    <location>
        <begin position="435"/>
        <end position="456"/>
    </location>
</feature>
<feature type="transmembrane region" description="Helical" evidence="3">
    <location>
        <begin position="175"/>
        <end position="201"/>
    </location>
</feature>
<feature type="transmembrane region" description="Helical" evidence="3">
    <location>
        <begin position="109"/>
        <end position="132"/>
    </location>
</feature>
<comment type="similarity">
    <text evidence="1">Belongs to the multi antimicrobial extrusion (MATE) (TC 2.A.66.1) family.</text>
</comment>
<keyword evidence="3" id="KW-0472">Membrane</keyword>
<keyword evidence="5" id="KW-1185">Reference proteome</keyword>
<evidence type="ECO:0000256" key="2">
    <source>
        <dbReference type="SAM" id="MobiDB-lite"/>
    </source>
</evidence>
<dbReference type="InterPro" id="IPR002528">
    <property type="entry name" value="MATE_fam"/>
</dbReference>
<keyword evidence="3" id="KW-0812">Transmembrane</keyword>
<proteinExistence type="inferred from homology"/>
<feature type="region of interest" description="Disordered" evidence="2">
    <location>
        <begin position="502"/>
        <end position="526"/>
    </location>
</feature>
<dbReference type="GO" id="GO:0042910">
    <property type="term" value="F:xenobiotic transmembrane transporter activity"/>
    <property type="evidence" value="ECO:0007669"/>
    <property type="project" value="InterPro"/>
</dbReference>
<gene>
    <name evidence="4" type="ORF">SPRG_04536</name>
</gene>
<feature type="transmembrane region" description="Helical" evidence="3">
    <location>
        <begin position="294"/>
        <end position="314"/>
    </location>
</feature>
<feature type="transmembrane region" description="Helical" evidence="3">
    <location>
        <begin position="254"/>
        <end position="274"/>
    </location>
</feature>
<feature type="transmembrane region" description="Helical" evidence="3">
    <location>
        <begin position="407"/>
        <end position="429"/>
    </location>
</feature>
<accession>A0A067CN24</accession>
<dbReference type="Pfam" id="PF01554">
    <property type="entry name" value="MatE"/>
    <property type="match status" value="2"/>
</dbReference>
<feature type="transmembrane region" description="Helical" evidence="3">
    <location>
        <begin position="78"/>
        <end position="97"/>
    </location>
</feature>
<dbReference type="KEGG" id="spar:SPRG_04536"/>
<dbReference type="GeneID" id="24126975"/>
<name>A0A067CN24_SAPPC</name>
<dbReference type="OMA" id="INTYMVS"/>
<evidence type="ECO:0000313" key="4">
    <source>
        <dbReference type="EMBL" id="KDO30635.1"/>
    </source>
</evidence>
<dbReference type="OrthoDB" id="2126698at2759"/>
<keyword evidence="3" id="KW-1133">Transmembrane helix</keyword>
<feature type="transmembrane region" description="Helical" evidence="3">
    <location>
        <begin position="369"/>
        <end position="386"/>
    </location>
</feature>
<feature type="transmembrane region" description="Helical" evidence="3">
    <location>
        <begin position="144"/>
        <end position="163"/>
    </location>
</feature>
<dbReference type="GO" id="GO:0016020">
    <property type="term" value="C:membrane"/>
    <property type="evidence" value="ECO:0007669"/>
    <property type="project" value="InterPro"/>
</dbReference>
<evidence type="ECO:0000256" key="3">
    <source>
        <dbReference type="SAM" id="Phobius"/>
    </source>
</evidence>